<comment type="subcellular location">
    <subcellularLocation>
        <location evidence="1 5 6">Nucleus</location>
    </subcellularLocation>
</comment>
<dbReference type="GO" id="GO:0003677">
    <property type="term" value="F:DNA binding"/>
    <property type="evidence" value="ECO:0007669"/>
    <property type="project" value="UniProtKB-UniRule"/>
</dbReference>
<keyword evidence="2 5" id="KW-0238">DNA-binding</keyword>
<feature type="compositionally biased region" description="Basic and acidic residues" evidence="7">
    <location>
        <begin position="68"/>
        <end position="84"/>
    </location>
</feature>
<feature type="domain" description="Homeobox" evidence="8">
    <location>
        <begin position="89"/>
        <end position="149"/>
    </location>
</feature>
<dbReference type="AlphaFoldDB" id="A0A6J2FU51"/>
<reference evidence="10" key="1">
    <citation type="submission" date="2025-08" db="UniProtKB">
        <authorList>
            <consortium name="RefSeq"/>
        </authorList>
    </citation>
    <scope>IDENTIFICATION</scope>
    <source>
        <tissue evidence="10">Muscle</tissue>
    </source>
</reference>
<evidence type="ECO:0000259" key="8">
    <source>
        <dbReference type="PROSITE" id="PS50071"/>
    </source>
</evidence>
<dbReference type="InterPro" id="IPR050848">
    <property type="entry name" value="Homeobox_TF"/>
</dbReference>
<dbReference type="CDD" id="cd00086">
    <property type="entry name" value="homeodomain"/>
    <property type="match status" value="1"/>
</dbReference>
<dbReference type="GO" id="GO:0000981">
    <property type="term" value="F:DNA-binding transcription factor activity, RNA polymerase II-specific"/>
    <property type="evidence" value="ECO:0007669"/>
    <property type="project" value="InterPro"/>
</dbReference>
<gene>
    <name evidence="10" type="primary">LOC113982533</name>
</gene>
<dbReference type="Pfam" id="PF00046">
    <property type="entry name" value="Homeodomain"/>
    <property type="match status" value="1"/>
</dbReference>
<dbReference type="PANTHER" id="PTHR24333:SF14">
    <property type="entry name" value="HOMEOBOX DOMAIN-CONTAINING PROTEIN"/>
    <property type="match status" value="1"/>
</dbReference>
<evidence type="ECO:0000256" key="2">
    <source>
        <dbReference type="ARBA" id="ARBA00023125"/>
    </source>
</evidence>
<feature type="DNA-binding region" description="Homeobox" evidence="5">
    <location>
        <begin position="91"/>
        <end position="150"/>
    </location>
</feature>
<accession>A0A6J2FU51</accession>
<evidence type="ECO:0000256" key="5">
    <source>
        <dbReference type="PROSITE-ProRule" id="PRU00108"/>
    </source>
</evidence>
<dbReference type="Gene3D" id="1.10.10.60">
    <property type="entry name" value="Homeodomain-like"/>
    <property type="match status" value="1"/>
</dbReference>
<dbReference type="InParanoid" id="A0A6J2FU51"/>
<dbReference type="PANTHER" id="PTHR24333">
    <property type="entry name" value="HOMEO BOX HB9 LIKE A-RELATED"/>
    <property type="match status" value="1"/>
</dbReference>
<dbReference type="GO" id="GO:0005634">
    <property type="term" value="C:nucleus"/>
    <property type="evidence" value="ECO:0007669"/>
    <property type="project" value="UniProtKB-SubCell"/>
</dbReference>
<dbReference type="InterPro" id="IPR017970">
    <property type="entry name" value="Homeobox_CS"/>
</dbReference>
<dbReference type="Proteomes" id="UP000504627">
    <property type="component" value="Unplaced"/>
</dbReference>
<dbReference type="SUPFAM" id="SSF46689">
    <property type="entry name" value="Homeodomain-like"/>
    <property type="match status" value="1"/>
</dbReference>
<keyword evidence="4 5" id="KW-0539">Nucleus</keyword>
<protein>
    <submittedName>
        <fullName evidence="10">Homeobox protein vex1-like</fullName>
    </submittedName>
</protein>
<feature type="compositionally biased region" description="Low complexity" evidence="7">
    <location>
        <begin position="28"/>
        <end position="47"/>
    </location>
</feature>
<dbReference type="GeneID" id="113982533"/>
<dbReference type="InterPro" id="IPR001356">
    <property type="entry name" value="HD"/>
</dbReference>
<name>A0A6J2FU51_9PASS</name>
<evidence type="ECO:0000256" key="4">
    <source>
        <dbReference type="ARBA" id="ARBA00023242"/>
    </source>
</evidence>
<evidence type="ECO:0000313" key="10">
    <source>
        <dbReference type="RefSeq" id="XP_027566639.2"/>
    </source>
</evidence>
<dbReference type="PROSITE" id="PS00027">
    <property type="entry name" value="HOMEOBOX_1"/>
    <property type="match status" value="1"/>
</dbReference>
<proteinExistence type="predicted"/>
<evidence type="ECO:0000256" key="7">
    <source>
        <dbReference type="SAM" id="MobiDB-lite"/>
    </source>
</evidence>
<keyword evidence="3 5" id="KW-0371">Homeobox</keyword>
<evidence type="ECO:0000256" key="3">
    <source>
        <dbReference type="ARBA" id="ARBA00023155"/>
    </source>
</evidence>
<dbReference type="RefSeq" id="XP_027566639.2">
    <property type="nucleotide sequence ID" value="XM_027710838.2"/>
</dbReference>
<dbReference type="PROSITE" id="PS50071">
    <property type="entry name" value="HOMEOBOX_2"/>
    <property type="match status" value="1"/>
</dbReference>
<sequence>MKKGPFSVDWLAQSSRSCAGESPAVLDGSRCAPRSPGPSGRGTARGARAPRKEGSPPQTSRSVPEEAPWDREAAERSSPGHEAEAAGGAVPGRARTKFSAAQLQELERSFREQRYIGAGEKRRLAAALNLSQSQIKTWFQNRRMKFKRQTQDARIEALFSGLFLPHHYYSDMATSSYSHGMCVNVSTSAVTLHPTVLNPVLLPSVLAQSHQPFLPNPSLQLPPSPGLPCYSSVIPAVTLTTEHKRLTSQSYFPSC</sequence>
<dbReference type="InterPro" id="IPR009057">
    <property type="entry name" value="Homeodomain-like_sf"/>
</dbReference>
<evidence type="ECO:0000256" key="1">
    <source>
        <dbReference type="ARBA" id="ARBA00004123"/>
    </source>
</evidence>
<evidence type="ECO:0000313" key="9">
    <source>
        <dbReference type="Proteomes" id="UP000504627"/>
    </source>
</evidence>
<dbReference type="SMART" id="SM00389">
    <property type="entry name" value="HOX"/>
    <property type="match status" value="1"/>
</dbReference>
<feature type="region of interest" description="Disordered" evidence="7">
    <location>
        <begin position="15"/>
        <end position="93"/>
    </location>
</feature>
<keyword evidence="9" id="KW-1185">Reference proteome</keyword>
<organism evidence="9 10">
    <name type="scientific">Pipra filicauda</name>
    <name type="common">Wire-tailed manakin</name>
    <dbReference type="NCBI Taxonomy" id="649802"/>
    <lineage>
        <taxon>Eukaryota</taxon>
        <taxon>Metazoa</taxon>
        <taxon>Chordata</taxon>
        <taxon>Craniata</taxon>
        <taxon>Vertebrata</taxon>
        <taxon>Euteleostomi</taxon>
        <taxon>Archelosauria</taxon>
        <taxon>Archosauria</taxon>
        <taxon>Dinosauria</taxon>
        <taxon>Saurischia</taxon>
        <taxon>Theropoda</taxon>
        <taxon>Coelurosauria</taxon>
        <taxon>Aves</taxon>
        <taxon>Neognathae</taxon>
        <taxon>Neoaves</taxon>
        <taxon>Telluraves</taxon>
        <taxon>Australaves</taxon>
        <taxon>Passeriformes</taxon>
        <taxon>Pipridae</taxon>
        <taxon>Pipra</taxon>
    </lineage>
</organism>
<evidence type="ECO:0000256" key="6">
    <source>
        <dbReference type="RuleBase" id="RU000682"/>
    </source>
</evidence>